<evidence type="ECO:0000313" key="2">
    <source>
        <dbReference type="Proteomes" id="UP000281553"/>
    </source>
</evidence>
<reference evidence="1 2" key="1">
    <citation type="submission" date="2018-11" db="EMBL/GenBank/DDBJ databases">
        <authorList>
            <consortium name="Pathogen Informatics"/>
        </authorList>
    </citation>
    <scope>NUCLEOTIDE SEQUENCE [LARGE SCALE GENOMIC DNA]</scope>
</reference>
<protein>
    <submittedName>
        <fullName evidence="1">Uncharacterized protein</fullName>
    </submittedName>
</protein>
<sequence>MTPTTVNMASHQANDPYLGLIYDSFARDSIKTSKNQMAGKDAKRKLCGYSDMTCSSEITYFIFTTILNPQSASSSLLFIHTAYYANCTVNLVT</sequence>
<name>A0A3P7NR13_DIBLA</name>
<keyword evidence="2" id="KW-1185">Reference proteome</keyword>
<evidence type="ECO:0000313" key="1">
    <source>
        <dbReference type="EMBL" id="VDN43230.1"/>
    </source>
</evidence>
<dbReference type="AlphaFoldDB" id="A0A3P7NR13"/>
<gene>
    <name evidence="1" type="ORF">DILT_LOCUS19037</name>
</gene>
<accession>A0A3P7NR13</accession>
<proteinExistence type="predicted"/>
<organism evidence="1 2">
    <name type="scientific">Dibothriocephalus latus</name>
    <name type="common">Fish tapeworm</name>
    <name type="synonym">Diphyllobothrium latum</name>
    <dbReference type="NCBI Taxonomy" id="60516"/>
    <lineage>
        <taxon>Eukaryota</taxon>
        <taxon>Metazoa</taxon>
        <taxon>Spiralia</taxon>
        <taxon>Lophotrochozoa</taxon>
        <taxon>Platyhelminthes</taxon>
        <taxon>Cestoda</taxon>
        <taxon>Eucestoda</taxon>
        <taxon>Diphyllobothriidea</taxon>
        <taxon>Diphyllobothriidae</taxon>
        <taxon>Dibothriocephalus</taxon>
    </lineage>
</organism>
<dbReference type="Proteomes" id="UP000281553">
    <property type="component" value="Unassembled WGS sequence"/>
</dbReference>
<dbReference type="EMBL" id="UYRU01107169">
    <property type="protein sequence ID" value="VDN43230.1"/>
    <property type="molecule type" value="Genomic_DNA"/>
</dbReference>